<dbReference type="Proteomes" id="UP001152622">
    <property type="component" value="Chromosome 1"/>
</dbReference>
<accession>A0A9Q1JDG5</accession>
<evidence type="ECO:0000256" key="1">
    <source>
        <dbReference type="SAM" id="MobiDB-lite"/>
    </source>
</evidence>
<proteinExistence type="predicted"/>
<feature type="region of interest" description="Disordered" evidence="1">
    <location>
        <begin position="210"/>
        <end position="240"/>
    </location>
</feature>
<dbReference type="AlphaFoldDB" id="A0A9Q1JDG5"/>
<organism evidence="2 3">
    <name type="scientific">Synaphobranchus kaupii</name>
    <name type="common">Kaup's arrowtooth eel</name>
    <dbReference type="NCBI Taxonomy" id="118154"/>
    <lineage>
        <taxon>Eukaryota</taxon>
        <taxon>Metazoa</taxon>
        <taxon>Chordata</taxon>
        <taxon>Craniata</taxon>
        <taxon>Vertebrata</taxon>
        <taxon>Euteleostomi</taxon>
        <taxon>Actinopterygii</taxon>
        <taxon>Neopterygii</taxon>
        <taxon>Teleostei</taxon>
        <taxon>Anguilliformes</taxon>
        <taxon>Synaphobranchidae</taxon>
        <taxon>Synaphobranchus</taxon>
    </lineage>
</organism>
<comment type="caution">
    <text evidence="2">The sequence shown here is derived from an EMBL/GenBank/DDBJ whole genome shotgun (WGS) entry which is preliminary data.</text>
</comment>
<evidence type="ECO:0000313" key="2">
    <source>
        <dbReference type="EMBL" id="KAJ8382616.1"/>
    </source>
</evidence>
<dbReference type="EMBL" id="JAINUF010000001">
    <property type="protein sequence ID" value="KAJ8382616.1"/>
    <property type="molecule type" value="Genomic_DNA"/>
</dbReference>
<sequence length="336" mass="38168">MSPHLETAISNLPAPLAPLTAENKRRDLGKHLAAARAYCSFTPARVPVWSQVKFRRHYVPLRAANLDRLTSPAGPKPATARWGDGGEQKKASMFSIESESPSAFYLNPNDAQSFNRRCQCGPRRSSRRPQRPAERLALLKGRRLPQPDPIDHVNTAYHSEGLSPGECNQLRALLAEFKYLFAAKDSKCTRTHITKHDINTGIATSIRQRTRRLSLVGPRGSRGKERRKRRSGGENESGRLRVAAASPAHIEDDLQPAKLQQAQREDLEVDRVLRWVLERRGYRNRSKSTASQSRVLQLVYGPLGVGHIGVNKTLYRLRQHFYWGWCRRDDESHRHR</sequence>
<evidence type="ECO:0000313" key="3">
    <source>
        <dbReference type="Proteomes" id="UP001152622"/>
    </source>
</evidence>
<protein>
    <recommendedName>
        <fullName evidence="4">Integrase zinc-binding domain-containing protein</fullName>
    </recommendedName>
</protein>
<reference evidence="2" key="1">
    <citation type="journal article" date="2023" name="Science">
        <title>Genome structures resolve the early diversification of teleost fishes.</title>
        <authorList>
            <person name="Parey E."/>
            <person name="Louis A."/>
            <person name="Montfort J."/>
            <person name="Bouchez O."/>
            <person name="Roques C."/>
            <person name="Iampietro C."/>
            <person name="Lluch J."/>
            <person name="Castinel A."/>
            <person name="Donnadieu C."/>
            <person name="Desvignes T."/>
            <person name="Floi Bucao C."/>
            <person name="Jouanno E."/>
            <person name="Wen M."/>
            <person name="Mejri S."/>
            <person name="Dirks R."/>
            <person name="Jansen H."/>
            <person name="Henkel C."/>
            <person name="Chen W.J."/>
            <person name="Zahm M."/>
            <person name="Cabau C."/>
            <person name="Klopp C."/>
            <person name="Thompson A.W."/>
            <person name="Robinson-Rechavi M."/>
            <person name="Braasch I."/>
            <person name="Lecointre G."/>
            <person name="Bobe J."/>
            <person name="Postlethwait J.H."/>
            <person name="Berthelot C."/>
            <person name="Roest Crollius H."/>
            <person name="Guiguen Y."/>
        </authorList>
    </citation>
    <scope>NUCLEOTIDE SEQUENCE</scope>
    <source>
        <strain evidence="2">WJC10195</strain>
    </source>
</reference>
<gene>
    <name evidence="2" type="ORF">SKAU_G00033940</name>
</gene>
<keyword evidence="3" id="KW-1185">Reference proteome</keyword>
<name>A0A9Q1JDG5_SYNKA</name>
<evidence type="ECO:0008006" key="4">
    <source>
        <dbReference type="Google" id="ProtNLM"/>
    </source>
</evidence>